<gene>
    <name evidence="3" type="ORF">FSC37_20540</name>
</gene>
<dbReference type="InterPro" id="IPR007055">
    <property type="entry name" value="BON_dom"/>
</dbReference>
<comment type="caution">
    <text evidence="3">The sequence shown here is derived from an EMBL/GenBank/DDBJ whole genome shotgun (WGS) entry which is preliminary data.</text>
</comment>
<sequence length="212" mass="22427">MTTTQRSTLSRPALLLGALAAATLMSACAPLLVGGAVVGTSMVVTDRRTSGTQLEDQSIELKAKTRVREAVGERGHVNITSFNRTVLLTGEVAADVDKVAVEQAVAKIEGVRTVVNELAVMGSSSIASRSNDAVLTSKVKASYIDAKDVFANAIKVVTERGTVYLMGRVTEREANRASDIARGVSGVQKVVKVFEVITEAELAEIQPKQAQK</sequence>
<dbReference type="InterPro" id="IPR014004">
    <property type="entry name" value="Transpt-assoc_nodulatn_dom_bac"/>
</dbReference>
<dbReference type="PANTHER" id="PTHR34606">
    <property type="entry name" value="BON DOMAIN-CONTAINING PROTEIN"/>
    <property type="match status" value="1"/>
</dbReference>
<protein>
    <submittedName>
        <fullName evidence="3">BON domain-containing protein</fullName>
    </submittedName>
</protein>
<evidence type="ECO:0000256" key="1">
    <source>
        <dbReference type="ARBA" id="ARBA00022729"/>
    </source>
</evidence>
<name>A0A5C6U2J0_9BURK</name>
<dbReference type="PROSITE" id="PS51257">
    <property type="entry name" value="PROKAR_LIPOPROTEIN"/>
    <property type="match status" value="1"/>
</dbReference>
<proteinExistence type="predicted"/>
<accession>A0A5C6U2J0</accession>
<keyword evidence="1" id="KW-0732">Signal</keyword>
<dbReference type="AlphaFoldDB" id="A0A5C6U2J0"/>
<feature type="domain" description="BON" evidence="2">
    <location>
        <begin position="55"/>
        <end position="122"/>
    </location>
</feature>
<evidence type="ECO:0000313" key="3">
    <source>
        <dbReference type="EMBL" id="TXC67232.1"/>
    </source>
</evidence>
<dbReference type="Pfam" id="PF04972">
    <property type="entry name" value="BON"/>
    <property type="match status" value="2"/>
</dbReference>
<dbReference type="Proteomes" id="UP000321832">
    <property type="component" value="Unassembled WGS sequence"/>
</dbReference>
<dbReference type="PROSITE" id="PS50914">
    <property type="entry name" value="BON"/>
    <property type="match status" value="2"/>
</dbReference>
<evidence type="ECO:0000259" key="2">
    <source>
        <dbReference type="PROSITE" id="PS50914"/>
    </source>
</evidence>
<feature type="domain" description="BON" evidence="2">
    <location>
        <begin position="131"/>
        <end position="198"/>
    </location>
</feature>
<evidence type="ECO:0000313" key="4">
    <source>
        <dbReference type="Proteomes" id="UP000321832"/>
    </source>
</evidence>
<reference evidence="3 4" key="1">
    <citation type="submission" date="2019-08" db="EMBL/GenBank/DDBJ databases">
        <authorList>
            <person name="Khan S.A."/>
            <person name="Jeon C.O."/>
            <person name="Jeong S.E."/>
        </authorList>
    </citation>
    <scope>NUCLEOTIDE SEQUENCE [LARGE SCALE GENOMIC DNA]</scope>
    <source>
        <strain evidence="4">IMCC1728</strain>
    </source>
</reference>
<dbReference type="PANTHER" id="PTHR34606:SF4">
    <property type="entry name" value="OUTER MEMBRANE LIPOPROTEIN DOLP"/>
    <property type="match status" value="1"/>
</dbReference>
<dbReference type="SMART" id="SM00749">
    <property type="entry name" value="BON"/>
    <property type="match status" value="2"/>
</dbReference>
<dbReference type="EMBL" id="VOPW01000001">
    <property type="protein sequence ID" value="TXC67232.1"/>
    <property type="molecule type" value="Genomic_DNA"/>
</dbReference>
<dbReference type="InterPro" id="IPR051686">
    <property type="entry name" value="Lipoprotein_DolP"/>
</dbReference>
<dbReference type="Gene3D" id="3.30.1340.30">
    <property type="match status" value="1"/>
</dbReference>
<keyword evidence="4" id="KW-1185">Reference proteome</keyword>
<organism evidence="3 4">
    <name type="scientific">Piscinibacter aquaticus</name>
    <dbReference type="NCBI Taxonomy" id="392597"/>
    <lineage>
        <taxon>Bacteria</taxon>
        <taxon>Pseudomonadati</taxon>
        <taxon>Pseudomonadota</taxon>
        <taxon>Betaproteobacteria</taxon>
        <taxon>Burkholderiales</taxon>
        <taxon>Sphaerotilaceae</taxon>
        <taxon>Piscinibacter</taxon>
    </lineage>
</organism>